<dbReference type="PANTHER" id="PTHR43798:SF33">
    <property type="entry name" value="HYDROLASE, PUTATIVE (AFU_ORTHOLOGUE AFUA_2G14860)-RELATED"/>
    <property type="match status" value="1"/>
</dbReference>
<protein>
    <submittedName>
        <fullName evidence="2">Alpha/beta fold hydrolase</fullName>
    </submittedName>
</protein>
<proteinExistence type="predicted"/>
<dbReference type="EMBL" id="JAAGLI010001252">
    <property type="protein sequence ID" value="NEA29931.1"/>
    <property type="molecule type" value="Genomic_DNA"/>
</dbReference>
<keyword evidence="2" id="KW-0378">Hydrolase</keyword>
<dbReference type="InterPro" id="IPR050266">
    <property type="entry name" value="AB_hydrolase_sf"/>
</dbReference>
<dbReference type="InterPro" id="IPR029058">
    <property type="entry name" value="AB_hydrolase_fold"/>
</dbReference>
<evidence type="ECO:0000313" key="3">
    <source>
        <dbReference type="Proteomes" id="UP000475532"/>
    </source>
</evidence>
<dbReference type="RefSeq" id="WP_163064582.1">
    <property type="nucleotide sequence ID" value="NZ_JAAGLI010001252.1"/>
</dbReference>
<comment type="caution">
    <text evidence="2">The sequence shown here is derived from an EMBL/GenBank/DDBJ whole genome shotgun (WGS) entry which is preliminary data.</text>
</comment>
<accession>A0A6L9QX21</accession>
<sequence>MSSAAYARTVHGHGPGLLLAHGAGGGVAANFGPILDGLAAARTIVAIDYPGTGDTPKATAPLTLDDLADQLVAAGLAEGLDTFAIAGYSLGTAVAARAATRHPDRVTALVLTAPFAHPDAAFRAVAERWRDLYLAGDHDGVARHIVPLALGPSAVASVPDLEAVIAGTARTLPPGSADHADLVARVDVRADLAALTVPTLVISTTDDGLVPPHFHREVATLSGAELATIDTGHLPFAQRPEEWRNLITSFLSKAAPVAAR</sequence>
<dbReference type="Proteomes" id="UP000475532">
    <property type="component" value="Unassembled WGS sequence"/>
</dbReference>
<evidence type="ECO:0000313" key="2">
    <source>
        <dbReference type="EMBL" id="NEA29931.1"/>
    </source>
</evidence>
<dbReference type="InterPro" id="IPR000073">
    <property type="entry name" value="AB_hydrolase_1"/>
</dbReference>
<feature type="domain" description="AB hydrolase-1" evidence="1">
    <location>
        <begin position="17"/>
        <end position="239"/>
    </location>
</feature>
<name>A0A6L9QX21_9ACTN</name>
<evidence type="ECO:0000259" key="1">
    <source>
        <dbReference type="Pfam" id="PF00561"/>
    </source>
</evidence>
<dbReference type="GO" id="GO:0016787">
    <property type="term" value="F:hydrolase activity"/>
    <property type="evidence" value="ECO:0007669"/>
    <property type="project" value="UniProtKB-KW"/>
</dbReference>
<dbReference type="PANTHER" id="PTHR43798">
    <property type="entry name" value="MONOACYLGLYCEROL LIPASE"/>
    <property type="match status" value="1"/>
</dbReference>
<dbReference type="PRINTS" id="PR00111">
    <property type="entry name" value="ABHYDROLASE"/>
</dbReference>
<dbReference type="Pfam" id="PF00561">
    <property type="entry name" value="Abhydrolase_1"/>
    <property type="match status" value="1"/>
</dbReference>
<reference evidence="2 3" key="1">
    <citation type="submission" date="2020-01" db="EMBL/GenBank/DDBJ databases">
        <title>Insect and environment-associated Actinomycetes.</title>
        <authorList>
            <person name="Currrie C."/>
            <person name="Chevrette M."/>
            <person name="Carlson C."/>
            <person name="Stubbendieck R."/>
            <person name="Wendt-Pienkowski E."/>
        </authorList>
    </citation>
    <scope>NUCLEOTIDE SEQUENCE [LARGE SCALE GENOMIC DNA]</scope>
    <source>
        <strain evidence="2 3">SID10258</strain>
    </source>
</reference>
<dbReference type="AlphaFoldDB" id="A0A6L9QX21"/>
<organism evidence="2 3">
    <name type="scientific">Actinomadura bangladeshensis</name>
    <dbReference type="NCBI Taxonomy" id="453573"/>
    <lineage>
        <taxon>Bacteria</taxon>
        <taxon>Bacillati</taxon>
        <taxon>Actinomycetota</taxon>
        <taxon>Actinomycetes</taxon>
        <taxon>Streptosporangiales</taxon>
        <taxon>Thermomonosporaceae</taxon>
        <taxon>Actinomadura</taxon>
    </lineage>
</organism>
<dbReference type="GO" id="GO:0016020">
    <property type="term" value="C:membrane"/>
    <property type="evidence" value="ECO:0007669"/>
    <property type="project" value="TreeGrafter"/>
</dbReference>
<dbReference type="SUPFAM" id="SSF53474">
    <property type="entry name" value="alpha/beta-Hydrolases"/>
    <property type="match status" value="1"/>
</dbReference>
<dbReference type="Gene3D" id="3.40.50.1820">
    <property type="entry name" value="alpha/beta hydrolase"/>
    <property type="match status" value="1"/>
</dbReference>
<gene>
    <name evidence="2" type="ORF">G3I70_46645</name>
</gene>